<feature type="transmembrane region" description="Helical" evidence="8">
    <location>
        <begin position="107"/>
        <end position="128"/>
    </location>
</feature>
<evidence type="ECO:0000256" key="1">
    <source>
        <dbReference type="ARBA" id="ARBA00004651"/>
    </source>
</evidence>
<gene>
    <name evidence="10" type="ORF">SPLIT_LOCUS5902</name>
</gene>
<dbReference type="PANTHER" id="PTHR48021">
    <property type="match status" value="1"/>
</dbReference>
<feature type="transmembrane region" description="Helical" evidence="8">
    <location>
        <begin position="374"/>
        <end position="397"/>
    </location>
</feature>
<feature type="transmembrane region" description="Helical" evidence="8">
    <location>
        <begin position="346"/>
        <end position="368"/>
    </location>
</feature>
<dbReference type="PROSITE" id="PS00217">
    <property type="entry name" value="SUGAR_TRANSPORT_2"/>
    <property type="match status" value="1"/>
</dbReference>
<dbReference type="PROSITE" id="PS50850">
    <property type="entry name" value="MFS"/>
    <property type="match status" value="1"/>
</dbReference>
<evidence type="ECO:0000313" key="10">
    <source>
        <dbReference type="EMBL" id="CAH1640546.1"/>
    </source>
</evidence>
<evidence type="ECO:0000256" key="6">
    <source>
        <dbReference type="ARBA" id="ARBA00022989"/>
    </source>
</evidence>
<feature type="domain" description="Major facilitator superfamily (MFS) profile" evidence="9">
    <location>
        <begin position="10"/>
        <end position="465"/>
    </location>
</feature>
<evidence type="ECO:0000313" key="11">
    <source>
        <dbReference type="Proteomes" id="UP001153321"/>
    </source>
</evidence>
<dbReference type="InterPro" id="IPR020846">
    <property type="entry name" value="MFS_dom"/>
</dbReference>
<evidence type="ECO:0000256" key="8">
    <source>
        <dbReference type="SAM" id="Phobius"/>
    </source>
</evidence>
<dbReference type="SUPFAM" id="SSF103473">
    <property type="entry name" value="MFS general substrate transporter"/>
    <property type="match status" value="1"/>
</dbReference>
<keyword evidence="3" id="KW-1003">Cell membrane</keyword>
<dbReference type="GO" id="GO:0005886">
    <property type="term" value="C:plasma membrane"/>
    <property type="evidence" value="ECO:0007669"/>
    <property type="project" value="UniProtKB-SubCell"/>
</dbReference>
<dbReference type="InterPro" id="IPR036259">
    <property type="entry name" value="MFS_trans_sf"/>
</dbReference>
<feature type="transmembrane region" description="Helical" evidence="8">
    <location>
        <begin position="281"/>
        <end position="303"/>
    </location>
</feature>
<dbReference type="EMBL" id="LR824552">
    <property type="protein sequence ID" value="CAH1640546.1"/>
    <property type="molecule type" value="Genomic_DNA"/>
</dbReference>
<dbReference type="InterPro" id="IPR050549">
    <property type="entry name" value="MFS_Trehalose_Transporter"/>
</dbReference>
<evidence type="ECO:0000256" key="2">
    <source>
        <dbReference type="ARBA" id="ARBA00022448"/>
    </source>
</evidence>
<reference evidence="10" key="1">
    <citation type="submission" date="2022-02" db="EMBL/GenBank/DDBJ databases">
        <authorList>
            <person name="King R."/>
        </authorList>
    </citation>
    <scope>NUCLEOTIDE SEQUENCE</scope>
</reference>
<dbReference type="PANTHER" id="PTHR48021:SF1">
    <property type="entry name" value="GH07001P-RELATED"/>
    <property type="match status" value="1"/>
</dbReference>
<evidence type="ECO:0000256" key="5">
    <source>
        <dbReference type="ARBA" id="ARBA00022692"/>
    </source>
</evidence>
<dbReference type="InterPro" id="IPR005828">
    <property type="entry name" value="MFS_sugar_transport-like"/>
</dbReference>
<dbReference type="Proteomes" id="UP001153321">
    <property type="component" value="Chromosome 21"/>
</dbReference>
<evidence type="ECO:0000256" key="4">
    <source>
        <dbReference type="ARBA" id="ARBA00022597"/>
    </source>
</evidence>
<keyword evidence="7 8" id="KW-0472">Membrane</keyword>
<proteinExistence type="predicted"/>
<keyword evidence="6 8" id="KW-1133">Transmembrane helix</keyword>
<keyword evidence="4" id="KW-0762">Sugar transport</keyword>
<feature type="transmembrane region" description="Helical" evidence="8">
    <location>
        <begin position="409"/>
        <end position="430"/>
    </location>
</feature>
<keyword evidence="2" id="KW-0813">Transport</keyword>
<sequence length="488" mass="54365">MNPIVVQIAVALLLSVPTFMLAIGNTWTSYTLPILESEDSPIGYPITKSDSNLISSVIMLGSLTSIVIAGYISDRIGRKRTEILSGLCFVLAWSTITTAKNVTQLVIGRYIIGLGTGLHFVTGVVYIGEMSQTSIRGALLTIMSFMYNLGTLASYTEGWFCSYEVVNYLNLTTAVTFVLLLMCLKETPVYLLRIGKEKEAIKSLKFYRGASKVNQEILDEIVYLKSQLINENINQIEMKVPQLESEKEMLNEENTPKIEGIINKSNSAWITLRTSNSAKRALVVLLVQMNLCVFMGMIAVQAFAGQFFQQAAPSFSPHLCSVMLAIIVTITSGVAVFIVEIVSRRVLMISTCFLSGCCMACLSSMQYFTWAPEWGIPLVMILYCIFYQLGAVNIPFIQIAECLPPQMNSFGTGTVMCSLFIANFILLFIFKPAVDILGLSGVFLAFAFVNFLTVIVSYLIMRETRRVPFETVQSTFERGYLYRRQKSY</sequence>
<feature type="transmembrane region" description="Helical" evidence="8">
    <location>
        <begin position="315"/>
        <end position="339"/>
    </location>
</feature>
<keyword evidence="5 8" id="KW-0812">Transmembrane</keyword>
<keyword evidence="11" id="KW-1185">Reference proteome</keyword>
<protein>
    <recommendedName>
        <fullName evidence="9">Major facilitator superfamily (MFS) profile domain-containing protein</fullName>
    </recommendedName>
</protein>
<evidence type="ECO:0000259" key="9">
    <source>
        <dbReference type="PROSITE" id="PS50850"/>
    </source>
</evidence>
<comment type="subcellular location">
    <subcellularLocation>
        <location evidence="1">Cell membrane</location>
        <topology evidence="1">Multi-pass membrane protein</topology>
    </subcellularLocation>
</comment>
<dbReference type="InterPro" id="IPR005829">
    <property type="entry name" value="Sugar_transporter_CS"/>
</dbReference>
<evidence type="ECO:0000256" key="3">
    <source>
        <dbReference type="ARBA" id="ARBA00022475"/>
    </source>
</evidence>
<feature type="transmembrane region" description="Helical" evidence="8">
    <location>
        <begin position="436"/>
        <end position="460"/>
    </location>
</feature>
<dbReference type="PROSITE" id="PS00216">
    <property type="entry name" value="SUGAR_TRANSPORT_1"/>
    <property type="match status" value="1"/>
</dbReference>
<dbReference type="Pfam" id="PF00083">
    <property type="entry name" value="Sugar_tr"/>
    <property type="match status" value="1"/>
</dbReference>
<organism evidence="10 11">
    <name type="scientific">Spodoptera littoralis</name>
    <name type="common">Egyptian cotton leafworm</name>
    <dbReference type="NCBI Taxonomy" id="7109"/>
    <lineage>
        <taxon>Eukaryota</taxon>
        <taxon>Metazoa</taxon>
        <taxon>Ecdysozoa</taxon>
        <taxon>Arthropoda</taxon>
        <taxon>Hexapoda</taxon>
        <taxon>Insecta</taxon>
        <taxon>Pterygota</taxon>
        <taxon>Neoptera</taxon>
        <taxon>Endopterygota</taxon>
        <taxon>Lepidoptera</taxon>
        <taxon>Glossata</taxon>
        <taxon>Ditrysia</taxon>
        <taxon>Noctuoidea</taxon>
        <taxon>Noctuidae</taxon>
        <taxon>Amphipyrinae</taxon>
        <taxon>Spodoptera</taxon>
    </lineage>
</organism>
<dbReference type="AlphaFoldDB" id="A0A9P0I3A3"/>
<feature type="transmembrane region" description="Helical" evidence="8">
    <location>
        <begin position="53"/>
        <end position="72"/>
    </location>
</feature>
<accession>A0A9P0I3A3</accession>
<dbReference type="FunFam" id="1.20.1250.20:FF:000218">
    <property type="entry name" value="facilitated trehalose transporter Tret1"/>
    <property type="match status" value="1"/>
</dbReference>
<dbReference type="Gene3D" id="1.20.1250.20">
    <property type="entry name" value="MFS general substrate transporter like domains"/>
    <property type="match status" value="1"/>
</dbReference>
<evidence type="ECO:0000256" key="7">
    <source>
        <dbReference type="ARBA" id="ARBA00023136"/>
    </source>
</evidence>
<dbReference type="GO" id="GO:0022857">
    <property type="term" value="F:transmembrane transporter activity"/>
    <property type="evidence" value="ECO:0007669"/>
    <property type="project" value="InterPro"/>
</dbReference>
<feature type="transmembrane region" description="Helical" evidence="8">
    <location>
        <begin position="165"/>
        <end position="184"/>
    </location>
</feature>
<name>A0A9P0I3A3_SPOLI</name>